<gene>
    <name evidence="2" type="ORF">TCAL_08236</name>
</gene>
<evidence type="ECO:0000313" key="2">
    <source>
        <dbReference type="EMBL" id="TRY63959.1"/>
    </source>
</evidence>
<dbReference type="Proteomes" id="UP000318571">
    <property type="component" value="Chromosome 10"/>
</dbReference>
<accession>A0A553NF13</accession>
<dbReference type="GO" id="GO:0006790">
    <property type="term" value="P:sulfur compound metabolic process"/>
    <property type="evidence" value="ECO:0007669"/>
    <property type="project" value="TreeGrafter"/>
</dbReference>
<reference evidence="2 3" key="1">
    <citation type="journal article" date="2018" name="Nat. Ecol. Evol.">
        <title>Genomic signatures of mitonuclear coevolution across populations of Tigriopus californicus.</title>
        <authorList>
            <person name="Barreto F.S."/>
            <person name="Watson E.T."/>
            <person name="Lima T.G."/>
            <person name="Willett C.S."/>
            <person name="Edmands S."/>
            <person name="Li W."/>
            <person name="Burton R.S."/>
        </authorList>
    </citation>
    <scope>NUCLEOTIDE SEQUENCE [LARGE SCALE GENOMIC DNA]</scope>
    <source>
        <strain evidence="2 3">San Diego</strain>
    </source>
</reference>
<sequence>MENPIYFGAEHIKARLDREIKYEEDVSSFADITSTDPPGFDAANAAVLTTTKGNDVPFRVGDKIPSENARQILIATTWRSGSSFTGDIIRTFPGTFYSFEPLHYTYRKETNLENHEPAISLLKSLFKCKYDSNALEYFHHASLEGKQFLVDDNTRVWQVCRKLLPNKAACFMPEFYQAVCPLFPIQLIKTVRLRVEYAAKLLADPELVNLKVIVLIRDPRGTMNSRSNSRWCFRDECSNVTRTCQDLDRDITWAYTLRDRYPGRIYLVRYEDLSLNPYERVKNILQFLELPQNSGVNNFIKTHTETDQNPTVSQNTKQGTGIFVDPSGTYRNSKTTAFAWRHQMDLEKIHRIQEMCAIPMEKGGYKLIDTMKQKYDPDFQVISKTVEDIWPWETV</sequence>
<dbReference type="OMA" id="DYKWHKG"/>
<keyword evidence="3" id="KW-1185">Reference proteome</keyword>
<dbReference type="InterPro" id="IPR027417">
    <property type="entry name" value="P-loop_NTPase"/>
</dbReference>
<dbReference type="InterPro" id="IPR051135">
    <property type="entry name" value="Gal/GlcNAc/GalNAc_ST"/>
</dbReference>
<dbReference type="STRING" id="6832.A0A553NF13"/>
<dbReference type="PANTHER" id="PTHR10704:SF44">
    <property type="entry name" value="LD35051P-RELATED"/>
    <property type="match status" value="1"/>
</dbReference>
<dbReference type="EMBL" id="VCGU01000458">
    <property type="protein sequence ID" value="TRY63959.1"/>
    <property type="molecule type" value="Genomic_DNA"/>
</dbReference>
<name>A0A553NF13_TIGCA</name>
<dbReference type="Gene3D" id="3.40.50.300">
    <property type="entry name" value="P-loop containing nucleotide triphosphate hydrolases"/>
    <property type="match status" value="1"/>
</dbReference>
<evidence type="ECO:0000313" key="3">
    <source>
        <dbReference type="Proteomes" id="UP000318571"/>
    </source>
</evidence>
<organism evidence="2 3">
    <name type="scientific">Tigriopus californicus</name>
    <name type="common">Marine copepod</name>
    <dbReference type="NCBI Taxonomy" id="6832"/>
    <lineage>
        <taxon>Eukaryota</taxon>
        <taxon>Metazoa</taxon>
        <taxon>Ecdysozoa</taxon>
        <taxon>Arthropoda</taxon>
        <taxon>Crustacea</taxon>
        <taxon>Multicrustacea</taxon>
        <taxon>Hexanauplia</taxon>
        <taxon>Copepoda</taxon>
        <taxon>Harpacticoida</taxon>
        <taxon>Harpacticidae</taxon>
        <taxon>Tigriopus</taxon>
    </lineage>
</organism>
<dbReference type="SUPFAM" id="SSF52540">
    <property type="entry name" value="P-loop containing nucleoside triphosphate hydrolases"/>
    <property type="match status" value="1"/>
</dbReference>
<dbReference type="PANTHER" id="PTHR10704">
    <property type="entry name" value="CARBOHYDRATE SULFOTRANSFERASE"/>
    <property type="match status" value="1"/>
</dbReference>
<protein>
    <recommendedName>
        <fullName evidence="1">Sulfotransferase domain-containing protein</fullName>
    </recommendedName>
</protein>
<dbReference type="AlphaFoldDB" id="A0A553NF13"/>
<dbReference type="Pfam" id="PF00685">
    <property type="entry name" value="Sulfotransfer_1"/>
    <property type="match status" value="1"/>
</dbReference>
<dbReference type="GO" id="GO:0001517">
    <property type="term" value="F:N-acetylglucosamine 6-O-sulfotransferase activity"/>
    <property type="evidence" value="ECO:0007669"/>
    <property type="project" value="TreeGrafter"/>
</dbReference>
<feature type="domain" description="Sulfotransferase" evidence="1">
    <location>
        <begin position="70"/>
        <end position="360"/>
    </location>
</feature>
<dbReference type="InterPro" id="IPR000863">
    <property type="entry name" value="Sulfotransferase_dom"/>
</dbReference>
<dbReference type="GO" id="GO:0006044">
    <property type="term" value="P:N-acetylglucosamine metabolic process"/>
    <property type="evidence" value="ECO:0007669"/>
    <property type="project" value="TreeGrafter"/>
</dbReference>
<comment type="caution">
    <text evidence="2">The sequence shown here is derived from an EMBL/GenBank/DDBJ whole genome shotgun (WGS) entry which is preliminary data.</text>
</comment>
<proteinExistence type="predicted"/>
<evidence type="ECO:0000259" key="1">
    <source>
        <dbReference type="Pfam" id="PF00685"/>
    </source>
</evidence>